<dbReference type="EMBL" id="CP002299">
    <property type="protein sequence ID" value="ADP81278.1"/>
    <property type="molecule type" value="Genomic_DNA"/>
</dbReference>
<dbReference type="AlphaFoldDB" id="E3IVB4"/>
<dbReference type="Proteomes" id="UP000002484">
    <property type="component" value="Chromosome"/>
</dbReference>
<organism evidence="1 2">
    <name type="scientific">Pseudofrankia inefficax (strain DSM 45817 / CECT 9037 / DDB 130130 / EuI1c)</name>
    <name type="common">Frankia inefficax</name>
    <dbReference type="NCBI Taxonomy" id="298654"/>
    <lineage>
        <taxon>Bacteria</taxon>
        <taxon>Bacillati</taxon>
        <taxon>Actinomycetota</taxon>
        <taxon>Actinomycetes</taxon>
        <taxon>Frankiales</taxon>
        <taxon>Frankiaceae</taxon>
        <taxon>Pseudofrankia</taxon>
    </lineage>
</organism>
<sequence length="50" mass="5399">MDVHLGEFADRARPQPRDLVEAWLPRTSLGAFTQAAVPLVGGRSLPEKAA</sequence>
<name>E3IVB4_PSEI1</name>
<keyword evidence="2" id="KW-1185">Reference proteome</keyword>
<evidence type="ECO:0000313" key="2">
    <source>
        <dbReference type="Proteomes" id="UP000002484"/>
    </source>
</evidence>
<evidence type="ECO:0000313" key="1">
    <source>
        <dbReference type="EMBL" id="ADP81278.1"/>
    </source>
</evidence>
<dbReference type="HOGENOM" id="CLU_3118136_0_0_11"/>
<dbReference type="InParanoid" id="E3IVB4"/>
<protein>
    <submittedName>
        <fullName evidence="1">Uncharacterized protein</fullName>
    </submittedName>
</protein>
<gene>
    <name evidence="1" type="ordered locus">FraEuI1c_3265</name>
</gene>
<dbReference type="KEGG" id="fri:FraEuI1c_3265"/>
<dbReference type="STRING" id="298654.FraEuI1c_3265"/>
<accession>E3IVB4</accession>
<proteinExistence type="predicted"/>
<dbReference type="RefSeq" id="WP_013424396.1">
    <property type="nucleotide sequence ID" value="NC_014666.1"/>
</dbReference>
<reference evidence="1 2" key="1">
    <citation type="submission" date="2010-10" db="EMBL/GenBank/DDBJ databases">
        <title>Complete sequence of Frankia sp. EuI1c.</title>
        <authorList>
            <consortium name="US DOE Joint Genome Institute"/>
            <person name="Lucas S."/>
            <person name="Copeland A."/>
            <person name="Lapidus A."/>
            <person name="Cheng J.-F."/>
            <person name="Bruce D."/>
            <person name="Goodwin L."/>
            <person name="Pitluck S."/>
            <person name="Chertkov O."/>
            <person name="Detter J.C."/>
            <person name="Han C."/>
            <person name="Tapia R."/>
            <person name="Land M."/>
            <person name="Hauser L."/>
            <person name="Jeffries C."/>
            <person name="Kyrpides N."/>
            <person name="Ivanova N."/>
            <person name="Mikhailova N."/>
            <person name="Beauchemin N."/>
            <person name="Sen A."/>
            <person name="Sur S.A."/>
            <person name="Gtari M."/>
            <person name="Wall L."/>
            <person name="Tisa L."/>
            <person name="Woyke T."/>
        </authorList>
    </citation>
    <scope>NUCLEOTIDE SEQUENCE [LARGE SCALE GENOMIC DNA]</scope>
    <source>
        <strain evidence="2">DSM 45817 / CECT 9037 / EuI1c</strain>
    </source>
</reference>